<sequence>MSCKNTIQSLTKVLLTAATTLLVLAVQPASAGKFNTFEGTLKIENQTPYSIQVTGQRMEQNKRGSKGTFTFDDLFINSNSTIYSGATTLVGTGSSQENKTEGHLLFTIGETGEEFDFHYRFGKDNDDNTWARINLPQTFAEIQRQEAPKRHPLMNAKMIRTCKKGSGRYHMGTSLKHDCTVTITMDQPLSDCLSNRNCSVPKMLSELKIRQLEQQLELEKQKRREL</sequence>
<organism evidence="2 3">
    <name type="scientific">Parendozoicomonas haliclonae</name>
    <dbReference type="NCBI Taxonomy" id="1960125"/>
    <lineage>
        <taxon>Bacteria</taxon>
        <taxon>Pseudomonadati</taxon>
        <taxon>Pseudomonadota</taxon>
        <taxon>Gammaproteobacteria</taxon>
        <taxon>Oceanospirillales</taxon>
        <taxon>Endozoicomonadaceae</taxon>
        <taxon>Parendozoicomonas</taxon>
    </lineage>
</organism>
<feature type="chain" id="PRO_5013231020" evidence="1">
    <location>
        <begin position="32"/>
        <end position="226"/>
    </location>
</feature>
<dbReference type="AlphaFoldDB" id="A0A1X7AQ79"/>
<keyword evidence="1" id="KW-0732">Signal</keyword>
<proteinExistence type="predicted"/>
<name>A0A1X7AQ79_9GAMM</name>
<keyword evidence="3" id="KW-1185">Reference proteome</keyword>
<gene>
    <name evidence="2" type="ORF">EHSB41UT_03349</name>
</gene>
<dbReference type="EMBL" id="FWPT01000008">
    <property type="protein sequence ID" value="SMA49562.1"/>
    <property type="molecule type" value="Genomic_DNA"/>
</dbReference>
<evidence type="ECO:0000313" key="3">
    <source>
        <dbReference type="Proteomes" id="UP000196573"/>
    </source>
</evidence>
<dbReference type="RefSeq" id="WP_087111970.1">
    <property type="nucleotide sequence ID" value="NZ_CBCSCN010000010.1"/>
</dbReference>
<evidence type="ECO:0000256" key="1">
    <source>
        <dbReference type="SAM" id="SignalP"/>
    </source>
</evidence>
<accession>A0A1X7AQ79</accession>
<evidence type="ECO:0000313" key="2">
    <source>
        <dbReference type="EMBL" id="SMA49562.1"/>
    </source>
</evidence>
<dbReference type="Proteomes" id="UP000196573">
    <property type="component" value="Unassembled WGS sequence"/>
</dbReference>
<protein>
    <submittedName>
        <fullName evidence="2">Uncharacterized protein</fullName>
    </submittedName>
</protein>
<feature type="signal peptide" evidence="1">
    <location>
        <begin position="1"/>
        <end position="31"/>
    </location>
</feature>
<reference evidence="2 3" key="1">
    <citation type="submission" date="2017-03" db="EMBL/GenBank/DDBJ databases">
        <authorList>
            <person name="Afonso C.L."/>
            <person name="Miller P.J."/>
            <person name="Scott M.A."/>
            <person name="Spackman E."/>
            <person name="Goraichik I."/>
            <person name="Dimitrov K.M."/>
            <person name="Suarez D.L."/>
            <person name="Swayne D.E."/>
        </authorList>
    </citation>
    <scope>NUCLEOTIDE SEQUENCE [LARGE SCALE GENOMIC DNA]</scope>
    <source>
        <strain evidence="2">SB41UT1</strain>
    </source>
</reference>